<dbReference type="CDD" id="cd04238">
    <property type="entry name" value="AAK_NAGK-like"/>
    <property type="match status" value="1"/>
</dbReference>
<keyword evidence="2" id="KW-1185">Reference proteome</keyword>
<dbReference type="PIRSF" id="PIRSF000728">
    <property type="entry name" value="NAGK"/>
    <property type="match status" value="1"/>
</dbReference>
<dbReference type="EC" id="2.7.2.8" evidence="1"/>
<dbReference type="Proteomes" id="UP001548189">
    <property type="component" value="Unassembled WGS sequence"/>
</dbReference>
<proteinExistence type="inferred from homology"/>
<dbReference type="HAMAP" id="MF_00082">
    <property type="entry name" value="ArgB"/>
    <property type="match status" value="1"/>
</dbReference>
<sequence length="277" mass="28775">MQKSQPVAVIKVGGDVLLDPQELTGLCSNIADLFNNNWQIVVLHGGGPQVNALQQLHGLTPNKIGGRRITSSEDLVVVKQAIAGEVNVNLTSALLGAGLPAFGFHGASGHLIGATKRPPTLVSGHEDQGPIDFGEVGDITQVNVSLLNGLLTQNIIPVIATLGVSDTGKIFNINADTTVTKIAEALDADLLLLTTAIGAVFEDLHKPETRIQTVNPSQAHELIAKGIIQGGMIPKVEEALASLKHGVKSIAIVSGRQPGAFIAVAEGTGEFGTKIIN</sequence>
<dbReference type="InterPro" id="IPR037528">
    <property type="entry name" value="ArgB"/>
</dbReference>
<dbReference type="NCBIfam" id="TIGR00761">
    <property type="entry name" value="argB"/>
    <property type="match status" value="1"/>
</dbReference>
<evidence type="ECO:0000313" key="1">
    <source>
        <dbReference type="EMBL" id="MET1255200.1"/>
    </source>
</evidence>
<dbReference type="InterPro" id="IPR036393">
    <property type="entry name" value="AceGlu_kinase-like_sf"/>
</dbReference>
<dbReference type="Pfam" id="PF00696">
    <property type="entry name" value="AA_kinase"/>
    <property type="match status" value="1"/>
</dbReference>
<dbReference type="InterPro" id="IPR004662">
    <property type="entry name" value="AcgluKinase_fam"/>
</dbReference>
<dbReference type="EMBL" id="JBEVCJ010000008">
    <property type="protein sequence ID" value="MET1255200.1"/>
    <property type="molecule type" value="Genomic_DNA"/>
</dbReference>
<keyword evidence="1" id="KW-0808">Transferase</keyword>
<dbReference type="Gene3D" id="3.40.1160.10">
    <property type="entry name" value="Acetylglutamate kinase-like"/>
    <property type="match status" value="1"/>
</dbReference>
<dbReference type="PANTHER" id="PTHR23342">
    <property type="entry name" value="N-ACETYLGLUTAMATE SYNTHASE"/>
    <property type="match status" value="1"/>
</dbReference>
<dbReference type="GO" id="GO:0003991">
    <property type="term" value="F:acetylglutamate kinase activity"/>
    <property type="evidence" value="ECO:0007669"/>
    <property type="project" value="UniProtKB-EC"/>
</dbReference>
<dbReference type="PANTHER" id="PTHR23342:SF0">
    <property type="entry name" value="N-ACETYLGLUTAMATE SYNTHASE, MITOCHONDRIAL"/>
    <property type="match status" value="1"/>
</dbReference>
<gene>
    <name evidence="1" type="primary">argB</name>
    <name evidence="1" type="ORF">ABVT43_08690</name>
</gene>
<accession>A0ABV2BTD1</accession>
<dbReference type="SUPFAM" id="SSF53633">
    <property type="entry name" value="Carbamate kinase-like"/>
    <property type="match status" value="1"/>
</dbReference>
<reference evidence="1 2" key="1">
    <citation type="submission" date="2024-06" db="EMBL/GenBank/DDBJ databases">
        <authorList>
            <person name="Li F."/>
        </authorList>
    </citation>
    <scope>NUCLEOTIDE SEQUENCE [LARGE SCALE GENOMIC DNA]</scope>
    <source>
        <strain evidence="1 2">GXAS 311</strain>
    </source>
</reference>
<organism evidence="1 2">
    <name type="scientific">Aliikangiella maris</name>
    <dbReference type="NCBI Taxonomy" id="3162458"/>
    <lineage>
        <taxon>Bacteria</taxon>
        <taxon>Pseudomonadati</taxon>
        <taxon>Pseudomonadota</taxon>
        <taxon>Gammaproteobacteria</taxon>
        <taxon>Oceanospirillales</taxon>
        <taxon>Pleioneaceae</taxon>
        <taxon>Aliikangiella</taxon>
    </lineage>
</organism>
<protein>
    <submittedName>
        <fullName evidence="1">Acetylglutamate kinase</fullName>
        <ecNumber evidence="1">2.7.2.8</ecNumber>
    </submittedName>
</protein>
<comment type="caution">
    <text evidence="1">The sequence shown here is derived from an EMBL/GenBank/DDBJ whole genome shotgun (WGS) entry which is preliminary data.</text>
</comment>
<dbReference type="InterPro" id="IPR001048">
    <property type="entry name" value="Asp/Glu/Uridylate_kinase"/>
</dbReference>
<name>A0ABV2BTD1_9GAMM</name>
<evidence type="ECO:0000313" key="2">
    <source>
        <dbReference type="Proteomes" id="UP001548189"/>
    </source>
</evidence>
<keyword evidence="1" id="KW-0418">Kinase</keyword>